<dbReference type="PANTHER" id="PTHR24104">
    <property type="entry name" value="E3 UBIQUITIN-PROTEIN LIGASE NHLRC1-RELATED"/>
    <property type="match status" value="1"/>
</dbReference>
<comment type="caution">
    <text evidence="2">The sequence shown here is derived from an EMBL/GenBank/DDBJ whole genome shotgun (WGS) entry which is preliminary data.</text>
</comment>
<gene>
    <name evidence="2" type="ORF">MA04_01507</name>
</gene>
<proteinExistence type="predicted"/>
<dbReference type="PANTHER" id="PTHR24104:SF25">
    <property type="entry name" value="PROTEIN LIN-41"/>
    <property type="match status" value="1"/>
</dbReference>
<evidence type="ECO:0000313" key="2">
    <source>
        <dbReference type="EMBL" id="MCU5782207.1"/>
    </source>
</evidence>
<dbReference type="RefSeq" id="WP_262460002.1">
    <property type="nucleotide sequence ID" value="NZ_ARXS01000006.1"/>
</dbReference>
<evidence type="ECO:0008006" key="4">
    <source>
        <dbReference type="Google" id="ProtNLM"/>
    </source>
</evidence>
<evidence type="ECO:0000313" key="3">
    <source>
        <dbReference type="Proteomes" id="UP001064106"/>
    </source>
</evidence>
<feature type="region of interest" description="Disordered" evidence="1">
    <location>
        <begin position="244"/>
        <end position="264"/>
    </location>
</feature>
<dbReference type="InterPro" id="IPR011042">
    <property type="entry name" value="6-blade_b-propeller_TolB-like"/>
</dbReference>
<dbReference type="Gene3D" id="2.120.10.30">
    <property type="entry name" value="TolB, C-terminal domain"/>
    <property type="match status" value="2"/>
</dbReference>
<dbReference type="EMBL" id="ARXS01000006">
    <property type="protein sequence ID" value="MCU5782207.1"/>
    <property type="molecule type" value="Genomic_DNA"/>
</dbReference>
<dbReference type="SUPFAM" id="SSF101898">
    <property type="entry name" value="NHL repeat"/>
    <property type="match status" value="1"/>
</dbReference>
<reference evidence="2" key="1">
    <citation type="submission" date="2012-09" db="EMBL/GenBank/DDBJ databases">
        <title>Genome Sequence of alkane-degrading Bacterium Alcanivorax balearicus MACL04.</title>
        <authorList>
            <person name="Lai Q."/>
            <person name="Shao Z."/>
        </authorList>
    </citation>
    <scope>NUCLEOTIDE SEQUENCE</scope>
    <source>
        <strain evidence="2">MACL04</strain>
    </source>
</reference>
<dbReference type="PROSITE" id="PS51257">
    <property type="entry name" value="PROKAR_LIPOPROTEIN"/>
    <property type="match status" value="1"/>
</dbReference>
<name>A0ABT2QXH1_9GAMM</name>
<dbReference type="Proteomes" id="UP001064106">
    <property type="component" value="Unassembled WGS sequence"/>
</dbReference>
<organism evidence="2 3">
    <name type="scientific">Alloalcanivorax balearicus MACL04</name>
    <dbReference type="NCBI Taxonomy" id="1177182"/>
    <lineage>
        <taxon>Bacteria</taxon>
        <taxon>Pseudomonadati</taxon>
        <taxon>Pseudomonadota</taxon>
        <taxon>Gammaproteobacteria</taxon>
        <taxon>Oceanospirillales</taxon>
        <taxon>Alcanivoracaceae</taxon>
        <taxon>Alloalcanivorax</taxon>
    </lineage>
</organism>
<sequence length="421" mass="43991">MSDKDCISMTSRGLTVLGLAATLTLSACGGGGGGGGSGGGGENLPPLLNLGNFQPADIVIGQADFIGTGPNKETGYDTPEADSLATPYGNPAVSPSGTLFISDSSNNRVLGYHTLPTVNTAAADFVLGQPDFTSNEPGVLFLPEGVSIAGGKMAVANYDGSRVLIYNTVPAGGGAEPDVVVGQADFDSKDETCDATHLNGPEAAELTADGKLVVADSGHDRVLIWNTLPTSHGQPADLVLGQGDFTHCDPNDDDQDGLSGPRSARTLDYPTGLWADGRRLAVIDNDNNRVLIWSTFPTSHFQPADIVLGQADFTSASASTGTLDTPYGIDSNGRQFAVADSRNHRVLIWNSVPNSNFQQADIVLGQSDLDHNQANDDNQDGVDDGAASARVLNFPSGVRFYQDKLLISDMANHRVLIFQSQ</sequence>
<protein>
    <recommendedName>
        <fullName evidence="4">NHL repeat containing protein</fullName>
    </recommendedName>
</protein>
<accession>A0ABT2QXH1</accession>
<dbReference type="InterPro" id="IPR050952">
    <property type="entry name" value="TRIM-NHL_E3_ligases"/>
</dbReference>
<keyword evidence="3" id="KW-1185">Reference proteome</keyword>
<evidence type="ECO:0000256" key="1">
    <source>
        <dbReference type="SAM" id="MobiDB-lite"/>
    </source>
</evidence>